<dbReference type="KEGG" id="lrs:PX52LOC_08108"/>
<proteinExistence type="predicted"/>
<dbReference type="AlphaFoldDB" id="A0A5C1APR3"/>
<sequence length="233" mass="25179">MTDIVENQPPRHGYRGEPAAPTPSLTRPHGLTLAVSREVGSRGGSIARRVAERLGWQLFDQEALDFLTRDSVAREELHAELPAGAKEWAEFQLARLISKNVIAQGADAIDTVGLMLALAARGETIIVGRGAGFVLPAKTTLHVRVVAPIQQRTAYMADLLRLSPTDAAAEVAGREQRRREYLSHFVTPTTEATAFDMVLNSARLGVEACATLIEHAVCDRHAGETARESPDAA</sequence>
<name>A0A5C1APR3_9BACT</name>
<organism evidence="2 3">
    <name type="scientific">Limnoglobus roseus</name>
    <dbReference type="NCBI Taxonomy" id="2598579"/>
    <lineage>
        <taxon>Bacteria</taxon>
        <taxon>Pseudomonadati</taxon>
        <taxon>Planctomycetota</taxon>
        <taxon>Planctomycetia</taxon>
        <taxon>Gemmatales</taxon>
        <taxon>Gemmataceae</taxon>
        <taxon>Limnoglobus</taxon>
    </lineage>
</organism>
<dbReference type="RefSeq" id="WP_149115223.1">
    <property type="nucleotide sequence ID" value="NZ_CP042425.1"/>
</dbReference>
<dbReference type="GO" id="GO:0016301">
    <property type="term" value="F:kinase activity"/>
    <property type="evidence" value="ECO:0007669"/>
    <property type="project" value="UniProtKB-KW"/>
</dbReference>
<dbReference type="Proteomes" id="UP000324974">
    <property type="component" value="Chromosome"/>
</dbReference>
<dbReference type="EMBL" id="CP042425">
    <property type="protein sequence ID" value="QEL20980.1"/>
    <property type="molecule type" value="Genomic_DNA"/>
</dbReference>
<dbReference type="InterPro" id="IPR027417">
    <property type="entry name" value="P-loop_NTPase"/>
</dbReference>
<protein>
    <submittedName>
        <fullName evidence="2">Cytidylate kinase-like family protein</fullName>
    </submittedName>
</protein>
<gene>
    <name evidence="2" type="ORF">PX52LOC_08108</name>
</gene>
<evidence type="ECO:0000313" key="3">
    <source>
        <dbReference type="Proteomes" id="UP000324974"/>
    </source>
</evidence>
<keyword evidence="3" id="KW-1185">Reference proteome</keyword>
<dbReference type="Gene3D" id="3.40.50.300">
    <property type="entry name" value="P-loop containing nucleotide triphosphate hydrolases"/>
    <property type="match status" value="1"/>
</dbReference>
<evidence type="ECO:0000313" key="2">
    <source>
        <dbReference type="EMBL" id="QEL20980.1"/>
    </source>
</evidence>
<dbReference type="OrthoDB" id="9781180at2"/>
<reference evidence="3" key="1">
    <citation type="submission" date="2019-08" db="EMBL/GenBank/DDBJ databases">
        <title>Limnoglobus roseus gen. nov., sp. nov., a novel freshwater planctomycete with a giant genome from the family Gemmataceae.</title>
        <authorList>
            <person name="Kulichevskaya I.S."/>
            <person name="Naumoff D.G."/>
            <person name="Miroshnikov K."/>
            <person name="Ivanova A."/>
            <person name="Philippov D.A."/>
            <person name="Hakobyan A."/>
            <person name="Rijpstra I.C."/>
            <person name="Sinninghe Damste J.S."/>
            <person name="Liesack W."/>
            <person name="Dedysh S.N."/>
        </authorList>
    </citation>
    <scope>NUCLEOTIDE SEQUENCE [LARGE SCALE GENOMIC DNA]</scope>
    <source>
        <strain evidence="3">PX52</strain>
    </source>
</reference>
<feature type="region of interest" description="Disordered" evidence="1">
    <location>
        <begin position="1"/>
        <end position="28"/>
    </location>
</feature>
<accession>A0A5C1APR3</accession>
<evidence type="ECO:0000256" key="1">
    <source>
        <dbReference type="SAM" id="MobiDB-lite"/>
    </source>
</evidence>
<keyword evidence="2" id="KW-0418">Kinase</keyword>
<keyword evidence="2" id="KW-0808">Transferase</keyword>
<dbReference type="Pfam" id="PF13189">
    <property type="entry name" value="Cytidylate_kin2"/>
    <property type="match status" value="1"/>
</dbReference>